<evidence type="ECO:0008006" key="4">
    <source>
        <dbReference type="Google" id="ProtNLM"/>
    </source>
</evidence>
<reference evidence="2" key="1">
    <citation type="submission" date="2022-04" db="EMBL/GenBank/DDBJ databases">
        <title>Corynebacterium kalidii LD5P10.</title>
        <authorList>
            <person name="Sun J.Q."/>
        </authorList>
    </citation>
    <scope>NUCLEOTIDE SEQUENCE</scope>
    <source>
        <strain evidence="2">LD5P10</strain>
    </source>
</reference>
<feature type="transmembrane region" description="Helical" evidence="1">
    <location>
        <begin position="6"/>
        <end position="32"/>
    </location>
</feature>
<sequence length="107" mass="10572">MTVEAAIVFTALTAVIGVVVAGIVTVATYLGAVGLARDGARAAALGGVLAARSLVTERQPDATVTVTSGSVDSSTGQLVYRVQVSVPGTLFDLSATAVIVGEPQTVG</sequence>
<accession>A0A9X1WI76</accession>
<keyword evidence="1" id="KW-0472">Membrane</keyword>
<keyword evidence="1" id="KW-1133">Transmembrane helix</keyword>
<protein>
    <recommendedName>
        <fullName evidence="4">TadE-like protein</fullName>
    </recommendedName>
</protein>
<keyword evidence="3" id="KW-1185">Reference proteome</keyword>
<organism evidence="2 3">
    <name type="scientific">Corynebacterium kalidii</name>
    <dbReference type="NCBI Taxonomy" id="2931982"/>
    <lineage>
        <taxon>Bacteria</taxon>
        <taxon>Bacillati</taxon>
        <taxon>Actinomycetota</taxon>
        <taxon>Actinomycetes</taxon>
        <taxon>Mycobacteriales</taxon>
        <taxon>Corynebacteriaceae</taxon>
        <taxon>Corynebacterium</taxon>
    </lineage>
</organism>
<dbReference type="Proteomes" id="UP001139207">
    <property type="component" value="Unassembled WGS sequence"/>
</dbReference>
<evidence type="ECO:0000313" key="3">
    <source>
        <dbReference type="Proteomes" id="UP001139207"/>
    </source>
</evidence>
<name>A0A9X1WI76_9CORY</name>
<dbReference type="EMBL" id="JALIEA010000013">
    <property type="protein sequence ID" value="MCJ7858933.1"/>
    <property type="molecule type" value="Genomic_DNA"/>
</dbReference>
<proteinExistence type="predicted"/>
<dbReference type="InterPro" id="IPR049790">
    <property type="entry name" value="Rv3655c/TadE"/>
</dbReference>
<evidence type="ECO:0000313" key="2">
    <source>
        <dbReference type="EMBL" id="MCJ7858933.1"/>
    </source>
</evidence>
<evidence type="ECO:0000256" key="1">
    <source>
        <dbReference type="SAM" id="Phobius"/>
    </source>
</evidence>
<dbReference type="RefSeq" id="WP_244804660.1">
    <property type="nucleotide sequence ID" value="NZ_JALIEA010000013.1"/>
</dbReference>
<gene>
    <name evidence="2" type="ORF">MUN33_09440</name>
</gene>
<dbReference type="AlphaFoldDB" id="A0A9X1WI76"/>
<keyword evidence="1" id="KW-0812">Transmembrane</keyword>
<dbReference type="NCBIfam" id="NF041390">
    <property type="entry name" value="TadE_Rv3655c"/>
    <property type="match status" value="1"/>
</dbReference>
<comment type="caution">
    <text evidence="2">The sequence shown here is derived from an EMBL/GenBank/DDBJ whole genome shotgun (WGS) entry which is preliminary data.</text>
</comment>